<name>A0A5E4RXY8_9BURK</name>
<proteinExistence type="predicted"/>
<sequence>MNALPLPQFRVFTGAQVSSTLGTGKTAVLETVEAAYRAHHTGRTVNPESQFLRFPDAQRNRIIALPAHLRDDRGEAVTGIKWISSFPANIERGMPRASAVLILNDGATGYPMACMEASLISAARTAASAISALRCLASDALATKATAKTSARSLRVAFVGAGVIARHVAECLPLAALPIGDVTVHDLNPDYATALATRMGTRLGYDARTEASLERTVRASDVIVFTTTAPSPYVNDPDWFSHCPVVLHLSLRDLAPAVVLASHNVVDDIDHCLRAMTSLHLAEVETGHRRFVTTSLPHLLCGGQAPVRDRPIVFSPFGLGILDIAVGRWVYEQLAAQQAPIPHFFHDMQRA</sequence>
<dbReference type="EC" id="1.5.1.49" evidence="1"/>
<protein>
    <submittedName>
        <fullName evidence="1">Delta(1)-pyrroline-2-carboxylate reductase</fullName>
        <ecNumber evidence="1">1.5.1.49</ecNumber>
    </submittedName>
</protein>
<dbReference type="GO" id="GO:0005737">
    <property type="term" value="C:cytoplasm"/>
    <property type="evidence" value="ECO:0007669"/>
    <property type="project" value="TreeGrafter"/>
</dbReference>
<dbReference type="Pfam" id="PF02423">
    <property type="entry name" value="OCD_Mu_crystall"/>
    <property type="match status" value="1"/>
</dbReference>
<gene>
    <name evidence="1" type="ORF">PCE31106_00469</name>
</gene>
<dbReference type="OrthoDB" id="5495968at2"/>
<dbReference type="GO" id="GO:0019290">
    <property type="term" value="P:siderophore biosynthetic process"/>
    <property type="evidence" value="ECO:0007669"/>
    <property type="project" value="InterPro"/>
</dbReference>
<dbReference type="InterPro" id="IPR023866">
    <property type="entry name" value="SbnB"/>
</dbReference>
<dbReference type="Gene3D" id="3.40.50.720">
    <property type="entry name" value="NAD(P)-binding Rossmann-like Domain"/>
    <property type="match status" value="1"/>
</dbReference>
<dbReference type="EMBL" id="CABPSL010000001">
    <property type="protein sequence ID" value="VVD68380.1"/>
    <property type="molecule type" value="Genomic_DNA"/>
</dbReference>
<evidence type="ECO:0000313" key="1">
    <source>
        <dbReference type="EMBL" id="VVD68380.1"/>
    </source>
</evidence>
<dbReference type="GO" id="GO:0016639">
    <property type="term" value="F:oxidoreductase activity, acting on the CH-NH2 group of donors, NAD or NADP as acceptor"/>
    <property type="evidence" value="ECO:0007669"/>
    <property type="project" value="InterPro"/>
</dbReference>
<accession>A0A5E4RXY8</accession>
<keyword evidence="1" id="KW-0560">Oxidoreductase</keyword>
<dbReference type="RefSeq" id="WP_150562252.1">
    <property type="nucleotide sequence ID" value="NZ_CABPSL010000001.1"/>
</dbReference>
<dbReference type="Gene3D" id="3.30.1780.10">
    <property type="entry name" value="ornithine cyclodeaminase, domain 1"/>
    <property type="match status" value="1"/>
</dbReference>
<dbReference type="NCBIfam" id="TIGR03944">
    <property type="entry name" value="dehyd_SbnB_fam"/>
    <property type="match status" value="1"/>
</dbReference>
<dbReference type="InterPro" id="IPR023401">
    <property type="entry name" value="ODC_N"/>
</dbReference>
<dbReference type="InterPro" id="IPR003462">
    <property type="entry name" value="ODC_Mu_crystall"/>
</dbReference>
<reference evidence="1 2" key="1">
    <citation type="submission" date="2019-08" db="EMBL/GenBank/DDBJ databases">
        <authorList>
            <person name="Peeters C."/>
        </authorList>
    </citation>
    <scope>NUCLEOTIDE SEQUENCE [LARGE SCALE GENOMIC DNA]</scope>
    <source>
        <strain evidence="1 2">LMG 31106</strain>
    </source>
</reference>
<dbReference type="PANTHER" id="PTHR13812:SF19">
    <property type="entry name" value="KETIMINE REDUCTASE MU-CRYSTALLIN"/>
    <property type="match status" value="1"/>
</dbReference>
<evidence type="ECO:0000313" key="2">
    <source>
        <dbReference type="Proteomes" id="UP000384354"/>
    </source>
</evidence>
<dbReference type="PANTHER" id="PTHR13812">
    <property type="entry name" value="KETIMINE REDUCTASE MU-CRYSTALLIN"/>
    <property type="match status" value="1"/>
</dbReference>
<dbReference type="AlphaFoldDB" id="A0A5E4RXY8"/>
<dbReference type="SUPFAM" id="SSF51735">
    <property type="entry name" value="NAD(P)-binding Rossmann-fold domains"/>
    <property type="match status" value="1"/>
</dbReference>
<dbReference type="PIRSF" id="PIRSF001439">
    <property type="entry name" value="CryM"/>
    <property type="match status" value="1"/>
</dbReference>
<dbReference type="Proteomes" id="UP000384354">
    <property type="component" value="Unassembled WGS sequence"/>
</dbReference>
<organism evidence="1 2">
    <name type="scientific">Pandoraea cepalis</name>
    <dbReference type="NCBI Taxonomy" id="2508294"/>
    <lineage>
        <taxon>Bacteria</taxon>
        <taxon>Pseudomonadati</taxon>
        <taxon>Pseudomonadota</taxon>
        <taxon>Betaproteobacteria</taxon>
        <taxon>Burkholderiales</taxon>
        <taxon>Burkholderiaceae</taxon>
        <taxon>Pandoraea</taxon>
    </lineage>
</organism>
<dbReference type="InterPro" id="IPR036291">
    <property type="entry name" value="NAD(P)-bd_dom_sf"/>
</dbReference>